<keyword evidence="2" id="KW-0812">Transmembrane</keyword>
<dbReference type="RefSeq" id="WP_381021737.1">
    <property type="nucleotide sequence ID" value="NZ_JBHSNY010000005.1"/>
</dbReference>
<comment type="caution">
    <text evidence="3">The sequence shown here is derived from an EMBL/GenBank/DDBJ whole genome shotgun (WGS) entry which is preliminary data.</text>
</comment>
<feature type="transmembrane region" description="Helical" evidence="2">
    <location>
        <begin position="21"/>
        <end position="37"/>
    </location>
</feature>
<accession>A0ABW0UP24</accession>
<sequence>MTPSSLRSRPRRATPHLSARVVHAVLGGAAGAVWLVLPGMTTNPGAPVAISADRPVAVAPAQEDGETSAADLVLPLVVAGAAAAAAGYGYVRRARRLRTRTTPGGAPVRPAGPPPDARDALSELDARARALLTEADDCVRTSREELGFAEARFGAAEVAPFARALREAEAELAAAFRMRQQYDEEVPRDDSARRQTLAGIVGRCQEAGRLLDAEAAGFDRLRGLERERELGEALVVAENLFRDLTARTVRARSQLADLRARHPAYATAQVTGHAEQAEDRLLFATSRLNRARRRVDRGETHRAIGHLRAAEGAIAQAAVFVTGIDRLAAELATAAGMVPAALTGAEVEIAGVRERAAAADRPDAVPAGELRARILHADAVLAAVREEVTGGPYDPLDVLRRIVRAVLPVADGRAGVLPAAARLVARSATADAADYVTTHRGVVGSAARTRLAEAVRLLGSDARAEQPARRARELAEQDVRVHGTPLGTVAGHESGAGGALLGGILLGGTPAGGPPASFGGPRTRARRGATSP</sequence>
<gene>
    <name evidence="3" type="ORF">ACFPZJ_16155</name>
</gene>
<keyword evidence="4" id="KW-1185">Reference proteome</keyword>
<reference evidence="4" key="1">
    <citation type="journal article" date="2019" name="Int. J. Syst. Evol. Microbiol.">
        <title>The Global Catalogue of Microorganisms (GCM) 10K type strain sequencing project: providing services to taxonomists for standard genome sequencing and annotation.</title>
        <authorList>
            <consortium name="The Broad Institute Genomics Platform"/>
            <consortium name="The Broad Institute Genome Sequencing Center for Infectious Disease"/>
            <person name="Wu L."/>
            <person name="Ma J."/>
        </authorList>
    </citation>
    <scope>NUCLEOTIDE SEQUENCE [LARGE SCALE GENOMIC DNA]</scope>
    <source>
        <strain evidence="4">CGMCC 4.7248</strain>
    </source>
</reference>
<feature type="compositionally biased region" description="Basic residues" evidence="1">
    <location>
        <begin position="523"/>
        <end position="532"/>
    </location>
</feature>
<dbReference type="Proteomes" id="UP001596154">
    <property type="component" value="Unassembled WGS sequence"/>
</dbReference>
<feature type="compositionally biased region" description="Low complexity" evidence="1">
    <location>
        <begin position="100"/>
        <end position="109"/>
    </location>
</feature>
<feature type="region of interest" description="Disordered" evidence="1">
    <location>
        <begin position="510"/>
        <end position="532"/>
    </location>
</feature>
<keyword evidence="2" id="KW-0472">Membrane</keyword>
<dbReference type="EMBL" id="JBHSNY010000005">
    <property type="protein sequence ID" value="MFC5635292.1"/>
    <property type="molecule type" value="Genomic_DNA"/>
</dbReference>
<feature type="transmembrane region" description="Helical" evidence="2">
    <location>
        <begin position="72"/>
        <end position="91"/>
    </location>
</feature>
<evidence type="ECO:0000256" key="2">
    <source>
        <dbReference type="SAM" id="Phobius"/>
    </source>
</evidence>
<evidence type="ECO:0000256" key="1">
    <source>
        <dbReference type="SAM" id="MobiDB-lite"/>
    </source>
</evidence>
<organism evidence="3 4">
    <name type="scientific">Streptomyces bullii</name>
    <dbReference type="NCBI Taxonomy" id="349910"/>
    <lineage>
        <taxon>Bacteria</taxon>
        <taxon>Bacillati</taxon>
        <taxon>Actinomycetota</taxon>
        <taxon>Actinomycetes</taxon>
        <taxon>Kitasatosporales</taxon>
        <taxon>Streptomycetaceae</taxon>
        <taxon>Streptomyces</taxon>
    </lineage>
</organism>
<evidence type="ECO:0000313" key="4">
    <source>
        <dbReference type="Proteomes" id="UP001596154"/>
    </source>
</evidence>
<protein>
    <submittedName>
        <fullName evidence="3">Uncharacterized protein</fullName>
    </submittedName>
</protein>
<keyword evidence="2" id="KW-1133">Transmembrane helix</keyword>
<feature type="region of interest" description="Disordered" evidence="1">
    <location>
        <begin position="99"/>
        <end position="118"/>
    </location>
</feature>
<proteinExistence type="predicted"/>
<name>A0ABW0UP24_9ACTN</name>
<evidence type="ECO:0000313" key="3">
    <source>
        <dbReference type="EMBL" id="MFC5635292.1"/>
    </source>
</evidence>